<dbReference type="SUPFAM" id="SSF52058">
    <property type="entry name" value="L domain-like"/>
    <property type="match status" value="1"/>
</dbReference>
<dbReference type="InterPro" id="IPR036388">
    <property type="entry name" value="WH-like_DNA-bd_sf"/>
</dbReference>
<dbReference type="EnsemblPlants" id="TuG1812G0500000709.01.T01">
    <property type="protein sequence ID" value="TuG1812G0500000709.01.T01.cds352730"/>
    <property type="gene ID" value="TuG1812G0500000709.01"/>
</dbReference>
<sequence>MIISLSIYNSVFFYCALFPEDYEFRNEGLVHLWIGLNSLDSCDQRRRLEDVGLCYLNDLVNLGFLKKNMKKDGSPYYVVHDLLHELAAKVSSSDCLSMSSSNVRYVSSPSIRHLSIIINARDVNDRMTFEDFKRDLSTLPEKLTVENLQTVMLFGRFHGSFAKTFGDLFAEAKALRVILLSEAYCSYILEDVFRSLPRFIHVRYLRITIEIKGKLSLNSNISRFYHLRVLDVQECNVHLGLLKAMSNLVKLRHFLIQYGGFELG</sequence>
<dbReference type="Gene3D" id="3.80.10.10">
    <property type="entry name" value="Ribonuclease Inhibitor"/>
    <property type="match status" value="1"/>
</dbReference>
<reference evidence="3" key="3">
    <citation type="submission" date="2022-06" db="UniProtKB">
        <authorList>
            <consortium name="EnsemblPlants"/>
        </authorList>
    </citation>
    <scope>IDENTIFICATION</scope>
</reference>
<reference evidence="3" key="2">
    <citation type="submission" date="2018-03" db="EMBL/GenBank/DDBJ databases">
        <title>The Triticum urartu genome reveals the dynamic nature of wheat genome evolution.</title>
        <authorList>
            <person name="Ling H."/>
            <person name="Ma B."/>
            <person name="Shi X."/>
            <person name="Liu H."/>
            <person name="Dong L."/>
            <person name="Sun H."/>
            <person name="Cao Y."/>
            <person name="Gao Q."/>
            <person name="Zheng S."/>
            <person name="Li Y."/>
            <person name="Yu Y."/>
            <person name="Du H."/>
            <person name="Qi M."/>
            <person name="Li Y."/>
            <person name="Yu H."/>
            <person name="Cui Y."/>
            <person name="Wang N."/>
            <person name="Chen C."/>
            <person name="Wu H."/>
            <person name="Zhao Y."/>
            <person name="Zhang J."/>
            <person name="Li Y."/>
            <person name="Zhou W."/>
            <person name="Zhang B."/>
            <person name="Hu W."/>
            <person name="Eijk M."/>
            <person name="Tang J."/>
            <person name="Witsenboer H."/>
            <person name="Zhao S."/>
            <person name="Li Z."/>
            <person name="Zhang A."/>
            <person name="Wang D."/>
            <person name="Liang C."/>
        </authorList>
    </citation>
    <scope>NUCLEOTIDE SEQUENCE [LARGE SCALE GENOMIC DNA]</scope>
    <source>
        <strain evidence="3">cv. G1812</strain>
    </source>
</reference>
<dbReference type="InterPro" id="IPR032675">
    <property type="entry name" value="LRR_dom_sf"/>
</dbReference>
<name>A0A8R7QBX0_TRIUA</name>
<dbReference type="PANTHER" id="PTHR23155">
    <property type="entry name" value="DISEASE RESISTANCE PROTEIN RP"/>
    <property type="match status" value="1"/>
</dbReference>
<dbReference type="GO" id="GO:0098542">
    <property type="term" value="P:defense response to other organism"/>
    <property type="evidence" value="ECO:0007669"/>
    <property type="project" value="TreeGrafter"/>
</dbReference>
<dbReference type="Pfam" id="PF23559">
    <property type="entry name" value="WHD_DRP"/>
    <property type="match status" value="1"/>
</dbReference>
<proteinExistence type="predicted"/>
<evidence type="ECO:0000256" key="1">
    <source>
        <dbReference type="ARBA" id="ARBA00022821"/>
    </source>
</evidence>
<evidence type="ECO:0000313" key="4">
    <source>
        <dbReference type="Proteomes" id="UP000015106"/>
    </source>
</evidence>
<dbReference type="PANTHER" id="PTHR23155:SF988">
    <property type="entry name" value="OS06G0707733 PROTEIN"/>
    <property type="match status" value="1"/>
</dbReference>
<dbReference type="InterPro" id="IPR044974">
    <property type="entry name" value="Disease_R_plants"/>
</dbReference>
<dbReference type="Gene3D" id="1.10.10.10">
    <property type="entry name" value="Winged helix-like DNA-binding domain superfamily/Winged helix DNA-binding domain"/>
    <property type="match status" value="1"/>
</dbReference>
<accession>A0A8R7QBX0</accession>
<dbReference type="InterPro" id="IPR058922">
    <property type="entry name" value="WHD_DRP"/>
</dbReference>
<dbReference type="AlphaFoldDB" id="A0A8R7QBX0"/>
<reference evidence="4" key="1">
    <citation type="journal article" date="2013" name="Nature">
        <title>Draft genome of the wheat A-genome progenitor Triticum urartu.</title>
        <authorList>
            <person name="Ling H.Q."/>
            <person name="Zhao S."/>
            <person name="Liu D."/>
            <person name="Wang J."/>
            <person name="Sun H."/>
            <person name="Zhang C."/>
            <person name="Fan H."/>
            <person name="Li D."/>
            <person name="Dong L."/>
            <person name="Tao Y."/>
            <person name="Gao C."/>
            <person name="Wu H."/>
            <person name="Li Y."/>
            <person name="Cui Y."/>
            <person name="Guo X."/>
            <person name="Zheng S."/>
            <person name="Wang B."/>
            <person name="Yu K."/>
            <person name="Liang Q."/>
            <person name="Yang W."/>
            <person name="Lou X."/>
            <person name="Chen J."/>
            <person name="Feng M."/>
            <person name="Jian J."/>
            <person name="Zhang X."/>
            <person name="Luo G."/>
            <person name="Jiang Y."/>
            <person name="Liu J."/>
            <person name="Wang Z."/>
            <person name="Sha Y."/>
            <person name="Zhang B."/>
            <person name="Wu H."/>
            <person name="Tang D."/>
            <person name="Shen Q."/>
            <person name="Xue P."/>
            <person name="Zou S."/>
            <person name="Wang X."/>
            <person name="Liu X."/>
            <person name="Wang F."/>
            <person name="Yang Y."/>
            <person name="An X."/>
            <person name="Dong Z."/>
            <person name="Zhang K."/>
            <person name="Zhang X."/>
            <person name="Luo M.C."/>
            <person name="Dvorak J."/>
            <person name="Tong Y."/>
            <person name="Wang J."/>
            <person name="Yang H."/>
            <person name="Li Z."/>
            <person name="Wang D."/>
            <person name="Zhang A."/>
            <person name="Wang J."/>
        </authorList>
    </citation>
    <scope>NUCLEOTIDE SEQUENCE</scope>
    <source>
        <strain evidence="4">cv. G1812</strain>
    </source>
</reference>
<feature type="domain" description="Disease resistance protein winged helix" evidence="2">
    <location>
        <begin position="17"/>
        <end position="87"/>
    </location>
</feature>
<protein>
    <recommendedName>
        <fullName evidence="2">Disease resistance protein winged helix domain-containing protein</fullName>
    </recommendedName>
</protein>
<dbReference type="Proteomes" id="UP000015106">
    <property type="component" value="Chromosome 5"/>
</dbReference>
<organism evidence="3 4">
    <name type="scientific">Triticum urartu</name>
    <name type="common">Red wild einkorn</name>
    <name type="synonym">Crithodium urartu</name>
    <dbReference type="NCBI Taxonomy" id="4572"/>
    <lineage>
        <taxon>Eukaryota</taxon>
        <taxon>Viridiplantae</taxon>
        <taxon>Streptophyta</taxon>
        <taxon>Embryophyta</taxon>
        <taxon>Tracheophyta</taxon>
        <taxon>Spermatophyta</taxon>
        <taxon>Magnoliopsida</taxon>
        <taxon>Liliopsida</taxon>
        <taxon>Poales</taxon>
        <taxon>Poaceae</taxon>
        <taxon>BOP clade</taxon>
        <taxon>Pooideae</taxon>
        <taxon>Triticodae</taxon>
        <taxon>Triticeae</taxon>
        <taxon>Triticinae</taxon>
        <taxon>Triticum</taxon>
    </lineage>
</organism>
<dbReference type="Gramene" id="TuG1812G0500000709.01.T01">
    <property type="protein sequence ID" value="TuG1812G0500000709.01.T01.cds352730"/>
    <property type="gene ID" value="TuG1812G0500000709.01"/>
</dbReference>
<keyword evidence="4" id="KW-1185">Reference proteome</keyword>
<evidence type="ECO:0000313" key="3">
    <source>
        <dbReference type="EnsemblPlants" id="TuG1812G0500000709.01.T01.cds352730"/>
    </source>
</evidence>
<keyword evidence="1" id="KW-0611">Plant defense</keyword>
<evidence type="ECO:0000259" key="2">
    <source>
        <dbReference type="Pfam" id="PF23559"/>
    </source>
</evidence>